<dbReference type="AlphaFoldDB" id="E4X7H9"/>
<organism evidence="10">
    <name type="scientific">Oikopleura dioica</name>
    <name type="common">Tunicate</name>
    <dbReference type="NCBI Taxonomy" id="34765"/>
    <lineage>
        <taxon>Eukaryota</taxon>
        <taxon>Metazoa</taxon>
        <taxon>Chordata</taxon>
        <taxon>Tunicata</taxon>
        <taxon>Appendicularia</taxon>
        <taxon>Copelata</taxon>
        <taxon>Oikopleuridae</taxon>
        <taxon>Oikopleura</taxon>
    </lineage>
</organism>
<dbReference type="Pfam" id="PF00001">
    <property type="entry name" value="7tm_1"/>
    <property type="match status" value="1"/>
</dbReference>
<dbReference type="InterPro" id="IPR000276">
    <property type="entry name" value="GPCR_Rhodpsn"/>
</dbReference>
<dbReference type="EMBL" id="FN653028">
    <property type="protein sequence ID" value="CBY18651.1"/>
    <property type="molecule type" value="Genomic_DNA"/>
</dbReference>
<evidence type="ECO:0000313" key="12">
    <source>
        <dbReference type="Proteomes" id="UP000001307"/>
    </source>
</evidence>
<evidence type="ECO:0000256" key="3">
    <source>
        <dbReference type="ARBA" id="ARBA00022989"/>
    </source>
</evidence>
<evidence type="ECO:0000256" key="5">
    <source>
        <dbReference type="ARBA" id="ARBA00023136"/>
    </source>
</evidence>
<keyword evidence="6" id="KW-0675">Receptor</keyword>
<comment type="subcellular location">
    <subcellularLocation>
        <location evidence="1">Membrane</location>
        <topology evidence="1">Multi-pass membrane protein</topology>
    </subcellularLocation>
</comment>
<dbReference type="GO" id="GO:0004930">
    <property type="term" value="F:G protein-coupled receptor activity"/>
    <property type="evidence" value="ECO:0007669"/>
    <property type="project" value="UniProtKB-KW"/>
</dbReference>
<gene>
    <name evidence="10" type="ORF">GSOID_T00003514001</name>
    <name evidence="11" type="ORF">GSOID_T00020739001</name>
</gene>
<keyword evidence="5 8" id="KW-0472">Membrane</keyword>
<dbReference type="Proteomes" id="UP000011014">
    <property type="component" value="Unassembled WGS sequence"/>
</dbReference>
<protein>
    <recommendedName>
        <fullName evidence="9">G-protein coupled receptors family 1 profile domain-containing protein</fullName>
    </recommendedName>
</protein>
<dbReference type="InterPro" id="IPR017452">
    <property type="entry name" value="GPCR_Rhodpsn_7TM"/>
</dbReference>
<evidence type="ECO:0000256" key="8">
    <source>
        <dbReference type="SAM" id="Phobius"/>
    </source>
</evidence>
<evidence type="ECO:0000256" key="2">
    <source>
        <dbReference type="ARBA" id="ARBA00022692"/>
    </source>
</evidence>
<evidence type="ECO:0000256" key="7">
    <source>
        <dbReference type="ARBA" id="ARBA00023224"/>
    </source>
</evidence>
<feature type="transmembrane region" description="Helical" evidence="8">
    <location>
        <begin position="50"/>
        <end position="75"/>
    </location>
</feature>
<dbReference type="EMBL" id="FN654377">
    <property type="protein sequence ID" value="CBY32880.1"/>
    <property type="molecule type" value="Genomic_DNA"/>
</dbReference>
<keyword evidence="12" id="KW-1185">Reference proteome</keyword>
<feature type="transmembrane region" description="Helical" evidence="8">
    <location>
        <begin position="87"/>
        <end position="108"/>
    </location>
</feature>
<evidence type="ECO:0000256" key="4">
    <source>
        <dbReference type="ARBA" id="ARBA00023040"/>
    </source>
</evidence>
<reference evidence="10" key="1">
    <citation type="journal article" date="2010" name="Science">
        <title>Plasticity of animal genome architecture unmasked by rapid evolution of a pelagic tunicate.</title>
        <authorList>
            <person name="Denoeud F."/>
            <person name="Henriet S."/>
            <person name="Mungpakdee S."/>
            <person name="Aury J.M."/>
            <person name="Da Silva C."/>
            <person name="Brinkmann H."/>
            <person name="Mikhaleva J."/>
            <person name="Olsen L.C."/>
            <person name="Jubin C."/>
            <person name="Canestro C."/>
            <person name="Bouquet J.M."/>
            <person name="Danks G."/>
            <person name="Poulain J."/>
            <person name="Campsteijn C."/>
            <person name="Adamski M."/>
            <person name="Cross I."/>
            <person name="Yadetie F."/>
            <person name="Muffato M."/>
            <person name="Louis A."/>
            <person name="Butcher S."/>
            <person name="Tsagkogeorga G."/>
            <person name="Konrad A."/>
            <person name="Singh S."/>
            <person name="Jensen M.F."/>
            <person name="Cong E.H."/>
            <person name="Eikeseth-Otteraa H."/>
            <person name="Noel B."/>
            <person name="Anthouard V."/>
            <person name="Porcel B.M."/>
            <person name="Kachouri-Lafond R."/>
            <person name="Nishino A."/>
            <person name="Ugolini M."/>
            <person name="Chourrout P."/>
            <person name="Nishida H."/>
            <person name="Aasland R."/>
            <person name="Huzurbazar S."/>
            <person name="Westhof E."/>
            <person name="Delsuc F."/>
            <person name="Lehrach H."/>
            <person name="Reinhardt R."/>
            <person name="Weissenbach J."/>
            <person name="Roy S.W."/>
            <person name="Artiguenave F."/>
            <person name="Postlethwait J.H."/>
            <person name="Manak J.R."/>
            <person name="Thompson E.M."/>
            <person name="Jaillon O."/>
            <person name="Du Pasquier L."/>
            <person name="Boudinot P."/>
            <person name="Liberles D.A."/>
            <person name="Volff J.N."/>
            <person name="Philippe H."/>
            <person name="Lenhard B."/>
            <person name="Roest Crollius H."/>
            <person name="Wincker P."/>
            <person name="Chourrout D."/>
        </authorList>
    </citation>
    <scope>NUCLEOTIDE SEQUENCE [LARGE SCALE GENOMIC DNA]</scope>
</reference>
<accession>E4X7H9</accession>
<keyword evidence="2 8" id="KW-0812">Transmembrane</keyword>
<sequence>MPANSEIFKNPCANSTSLTEQGKLVKKREWKKRTSLSIFIKENGGNDSKWIITVLSVAFIQGIIGNTLVIIVLFLGRSKKKRNPTTSLLLCMSITNILFQLIVLPAQISIQSTPYWQHGRLMCKLSFYMEDMACSETSLLLCLLGIDRFMTVVGFKNKTRRLPHHRCFITLSYRSTIL</sequence>
<evidence type="ECO:0000256" key="6">
    <source>
        <dbReference type="ARBA" id="ARBA00023170"/>
    </source>
</evidence>
<name>E4X7H9_OIKDI</name>
<proteinExistence type="predicted"/>
<evidence type="ECO:0000313" key="11">
    <source>
        <dbReference type="EMBL" id="CBY32880.1"/>
    </source>
</evidence>
<evidence type="ECO:0000259" key="9">
    <source>
        <dbReference type="PROSITE" id="PS50262"/>
    </source>
</evidence>
<evidence type="ECO:0000313" key="10">
    <source>
        <dbReference type="EMBL" id="CBY18651.1"/>
    </source>
</evidence>
<keyword evidence="7" id="KW-0807">Transducer</keyword>
<feature type="domain" description="G-protein coupled receptors family 1 profile" evidence="9">
    <location>
        <begin position="65"/>
        <end position="178"/>
    </location>
</feature>
<evidence type="ECO:0000256" key="1">
    <source>
        <dbReference type="ARBA" id="ARBA00004141"/>
    </source>
</evidence>
<dbReference type="Proteomes" id="UP000001307">
    <property type="component" value="Unassembled WGS sequence"/>
</dbReference>
<dbReference type="PANTHER" id="PTHR45695:SF9">
    <property type="entry name" value="LEUCOKININ RECEPTOR"/>
    <property type="match status" value="1"/>
</dbReference>
<dbReference type="InParanoid" id="E4X7H9"/>
<dbReference type="Gene3D" id="1.20.1070.10">
    <property type="entry name" value="Rhodopsin 7-helix transmembrane proteins"/>
    <property type="match status" value="1"/>
</dbReference>
<dbReference type="PROSITE" id="PS50262">
    <property type="entry name" value="G_PROTEIN_RECEP_F1_2"/>
    <property type="match status" value="1"/>
</dbReference>
<dbReference type="CDD" id="cd00637">
    <property type="entry name" value="7tm_classA_rhodopsin-like"/>
    <property type="match status" value="1"/>
</dbReference>
<dbReference type="PRINTS" id="PR00237">
    <property type="entry name" value="GPCRRHODOPSN"/>
</dbReference>
<dbReference type="SUPFAM" id="SSF81321">
    <property type="entry name" value="Family A G protein-coupled receptor-like"/>
    <property type="match status" value="1"/>
</dbReference>
<dbReference type="GO" id="GO:0005886">
    <property type="term" value="C:plasma membrane"/>
    <property type="evidence" value="ECO:0007669"/>
    <property type="project" value="TreeGrafter"/>
</dbReference>
<keyword evidence="4" id="KW-0297">G-protein coupled receptor</keyword>
<keyword evidence="3 8" id="KW-1133">Transmembrane helix</keyword>
<dbReference type="PANTHER" id="PTHR45695">
    <property type="entry name" value="LEUCOKININ RECEPTOR-RELATED"/>
    <property type="match status" value="1"/>
</dbReference>
<dbReference type="OrthoDB" id="2132067at2759"/>